<sequence>MCTVVILRRPGAPWPLIMAANRDELAGRPWRAPDRHWPDRPEIVAGLDVLAGGSWLGINDHGVVACILNRHGTLGPAPGKRSRGELVLEALDHADAADAAHALGALEPDSYRPFNMLLADSRDAFWLAHRGDGGGIDGGGVDVSPVPAGVSMLTAHDLNDRAGSPRTARYLDRFRAAPAPDPAADDWAVWEMLMGATDHAAEAGPGGAMTISGPGEFGTSSAAMIALPAPGGGKPVFRFAPGRPDRTGFERIAVEPVERAAEPAD</sequence>
<dbReference type="Proteomes" id="UP000630353">
    <property type="component" value="Unassembled WGS sequence"/>
</dbReference>
<evidence type="ECO:0008006" key="3">
    <source>
        <dbReference type="Google" id="ProtNLM"/>
    </source>
</evidence>
<protein>
    <recommendedName>
        <fullName evidence="3">NRDE family protein</fullName>
    </recommendedName>
</protein>
<proteinExistence type="predicted"/>
<dbReference type="AlphaFoldDB" id="A0A918XXH2"/>
<dbReference type="PANTHER" id="PTHR17985">
    <property type="entry name" value="SER/THR-RICH PROTEIN T10 IN DGCR REGION"/>
    <property type="match status" value="1"/>
</dbReference>
<dbReference type="Pfam" id="PF05742">
    <property type="entry name" value="TANGO2"/>
    <property type="match status" value="1"/>
</dbReference>
<dbReference type="Gene3D" id="3.60.60.10">
    <property type="entry name" value="Penicillin V Acylase, Chain A"/>
    <property type="match status" value="1"/>
</dbReference>
<reference evidence="1" key="1">
    <citation type="journal article" date="2014" name="Int. J. Syst. Evol. Microbiol.">
        <title>Complete genome sequence of Corynebacterium casei LMG S-19264T (=DSM 44701T), isolated from a smear-ripened cheese.</title>
        <authorList>
            <consortium name="US DOE Joint Genome Institute (JGI-PGF)"/>
            <person name="Walter F."/>
            <person name="Albersmeier A."/>
            <person name="Kalinowski J."/>
            <person name="Ruckert C."/>
        </authorList>
    </citation>
    <scope>NUCLEOTIDE SEQUENCE</scope>
    <source>
        <strain evidence="1">KCTC 42651</strain>
    </source>
</reference>
<keyword evidence="2" id="KW-1185">Reference proteome</keyword>
<accession>A0A918XXH2</accession>
<evidence type="ECO:0000313" key="1">
    <source>
        <dbReference type="EMBL" id="GHD61469.1"/>
    </source>
</evidence>
<reference evidence="1" key="2">
    <citation type="submission" date="2020-09" db="EMBL/GenBank/DDBJ databases">
        <authorList>
            <person name="Sun Q."/>
            <person name="Kim S."/>
        </authorList>
    </citation>
    <scope>NUCLEOTIDE SEQUENCE</scope>
    <source>
        <strain evidence="1">KCTC 42651</strain>
    </source>
</reference>
<evidence type="ECO:0000313" key="2">
    <source>
        <dbReference type="Proteomes" id="UP000630353"/>
    </source>
</evidence>
<dbReference type="RefSeq" id="WP_189994641.1">
    <property type="nucleotide sequence ID" value="NZ_BMZS01000013.1"/>
</dbReference>
<comment type="caution">
    <text evidence="1">The sequence shown here is derived from an EMBL/GenBank/DDBJ whole genome shotgun (WGS) entry which is preliminary data.</text>
</comment>
<gene>
    <name evidence="1" type="ORF">GCM10017083_48830</name>
</gene>
<name>A0A918XXH2_9PROT</name>
<dbReference type="InterPro" id="IPR008551">
    <property type="entry name" value="TANGO2"/>
</dbReference>
<organism evidence="1 2">
    <name type="scientific">Thalassobaculum fulvum</name>
    <dbReference type="NCBI Taxonomy" id="1633335"/>
    <lineage>
        <taxon>Bacteria</taxon>
        <taxon>Pseudomonadati</taxon>
        <taxon>Pseudomonadota</taxon>
        <taxon>Alphaproteobacteria</taxon>
        <taxon>Rhodospirillales</taxon>
        <taxon>Thalassobaculaceae</taxon>
        <taxon>Thalassobaculum</taxon>
    </lineage>
</organism>
<dbReference type="EMBL" id="BMZS01000013">
    <property type="protein sequence ID" value="GHD61469.1"/>
    <property type="molecule type" value="Genomic_DNA"/>
</dbReference>
<dbReference type="PANTHER" id="PTHR17985:SF8">
    <property type="entry name" value="TRANSPORT AND GOLGI ORGANIZATION PROTEIN 2 HOMOLOG"/>
    <property type="match status" value="1"/>
</dbReference>